<dbReference type="GO" id="GO:0003677">
    <property type="term" value="F:DNA binding"/>
    <property type="evidence" value="ECO:0007669"/>
    <property type="project" value="InterPro"/>
</dbReference>
<evidence type="ECO:0000256" key="2">
    <source>
        <dbReference type="SAM" id="Phobius"/>
    </source>
</evidence>
<protein>
    <recommendedName>
        <fullName evidence="4">Transposase IS200-like domain-containing protein</fullName>
    </recommendedName>
</protein>
<name>A0A445MZX2_9BACT</name>
<dbReference type="GO" id="GO:0004803">
    <property type="term" value="F:transposase activity"/>
    <property type="evidence" value="ECO:0007669"/>
    <property type="project" value="InterPro"/>
</dbReference>
<evidence type="ECO:0008006" key="4">
    <source>
        <dbReference type="Google" id="ProtNLM"/>
    </source>
</evidence>
<evidence type="ECO:0000313" key="3">
    <source>
        <dbReference type="EMBL" id="SPD75026.1"/>
    </source>
</evidence>
<dbReference type="Gene3D" id="3.30.70.1290">
    <property type="entry name" value="Transposase IS200-like"/>
    <property type="match status" value="1"/>
</dbReference>
<feature type="transmembrane region" description="Helical" evidence="2">
    <location>
        <begin position="46"/>
        <end position="69"/>
    </location>
</feature>
<keyword evidence="2" id="KW-0812">Transmembrane</keyword>
<accession>A0A445MZX2</accession>
<evidence type="ECO:0000256" key="1">
    <source>
        <dbReference type="SAM" id="MobiDB-lite"/>
    </source>
</evidence>
<dbReference type="EMBL" id="OJIN01000183">
    <property type="protein sequence ID" value="SPD75026.1"/>
    <property type="molecule type" value="Genomic_DNA"/>
</dbReference>
<keyword evidence="2" id="KW-0472">Membrane</keyword>
<reference evidence="3" key="1">
    <citation type="submission" date="2018-01" db="EMBL/GenBank/DDBJ databases">
        <authorList>
            <person name="Regsiter A."/>
            <person name="William W."/>
        </authorList>
    </citation>
    <scope>NUCLEOTIDE SEQUENCE</scope>
    <source>
        <strain evidence="3">TRIP AH-1</strain>
    </source>
</reference>
<dbReference type="SUPFAM" id="SSF143422">
    <property type="entry name" value="Transposase IS200-like"/>
    <property type="match status" value="1"/>
</dbReference>
<keyword evidence="2" id="KW-1133">Transmembrane helix</keyword>
<gene>
    <name evidence="3" type="ORF">PITCH_A410007</name>
</gene>
<dbReference type="AlphaFoldDB" id="A0A445MZX2"/>
<sequence>MPRIARMVVKGEPAVYHVRSRTALDGYVIGDIEKDFLLKLIRQISAIYFVEVFGFCLMGNHFHLLVMIYPGESTRNGDRQVMLRPGNRFGAETGKQKG</sequence>
<organism evidence="3">
    <name type="scientific">uncultured Desulfobacterium sp</name>
    <dbReference type="NCBI Taxonomy" id="201089"/>
    <lineage>
        <taxon>Bacteria</taxon>
        <taxon>Pseudomonadati</taxon>
        <taxon>Thermodesulfobacteriota</taxon>
        <taxon>Desulfobacteria</taxon>
        <taxon>Desulfobacterales</taxon>
        <taxon>Desulfobacteriaceae</taxon>
        <taxon>Desulfobacterium</taxon>
        <taxon>environmental samples</taxon>
    </lineage>
</organism>
<dbReference type="InterPro" id="IPR036515">
    <property type="entry name" value="Transposase_17_sf"/>
</dbReference>
<dbReference type="GO" id="GO:0006313">
    <property type="term" value="P:DNA transposition"/>
    <property type="evidence" value="ECO:0007669"/>
    <property type="project" value="InterPro"/>
</dbReference>
<feature type="region of interest" description="Disordered" evidence="1">
    <location>
        <begin position="79"/>
        <end position="98"/>
    </location>
</feature>
<proteinExistence type="predicted"/>